<name>A0A250XJQ0_9CHLO</name>
<feature type="compositionally biased region" description="Polar residues" evidence="8">
    <location>
        <begin position="945"/>
        <end position="958"/>
    </location>
</feature>
<dbReference type="GO" id="GO:0004674">
    <property type="term" value="F:protein serine/threonine kinase activity"/>
    <property type="evidence" value="ECO:0007669"/>
    <property type="project" value="UniProtKB-KW"/>
</dbReference>
<dbReference type="InterPro" id="IPR011009">
    <property type="entry name" value="Kinase-like_dom_sf"/>
</dbReference>
<evidence type="ECO:0000256" key="8">
    <source>
        <dbReference type="SAM" id="MobiDB-lite"/>
    </source>
</evidence>
<dbReference type="PANTHER" id="PTHR44329">
    <property type="entry name" value="SERINE/THREONINE-PROTEIN KINASE TNNI3K-RELATED"/>
    <property type="match status" value="1"/>
</dbReference>
<feature type="region of interest" description="Disordered" evidence="8">
    <location>
        <begin position="885"/>
        <end position="909"/>
    </location>
</feature>
<keyword evidence="5 6" id="KW-0067">ATP-binding</keyword>
<comment type="caution">
    <text evidence="10">The sequence shown here is derived from an EMBL/GenBank/DDBJ whole genome shotgun (WGS) entry which is preliminary data.</text>
</comment>
<dbReference type="InterPro" id="IPR051681">
    <property type="entry name" value="Ser/Thr_Kinases-Pseudokinases"/>
</dbReference>
<dbReference type="InterPro" id="IPR000719">
    <property type="entry name" value="Prot_kinase_dom"/>
</dbReference>
<dbReference type="PROSITE" id="PS00108">
    <property type="entry name" value="PROTEIN_KINASE_ST"/>
    <property type="match status" value="1"/>
</dbReference>
<feature type="binding site" evidence="6">
    <location>
        <position position="513"/>
    </location>
    <ligand>
        <name>ATP</name>
        <dbReference type="ChEBI" id="CHEBI:30616"/>
    </ligand>
</feature>
<dbReference type="InterPro" id="IPR008271">
    <property type="entry name" value="Ser/Thr_kinase_AS"/>
</dbReference>
<dbReference type="OrthoDB" id="4062651at2759"/>
<keyword evidence="11" id="KW-1185">Reference proteome</keyword>
<dbReference type="PANTHER" id="PTHR44329:SF214">
    <property type="entry name" value="PROTEIN KINASE DOMAIN-CONTAINING PROTEIN"/>
    <property type="match status" value="1"/>
</dbReference>
<sequence length="971" mass="106791">MALNSRNFSKAMRTVEDVNTPNWFARSSVVDDPDKPTLIADLLCPNGYSSPVERRITDIATLGEKHSLAVFIYQFSEVPAGKSLRDHVKDEFDSPTCPGPWMESSLKFATEHGWKNVLQLPKQSDVYKASAAYWSGDDVVLPSGRVFSMYRSHQWHSSLKTLIAGDFGPYSYRAIAWSIAGKLGREESTVNNLIHQQIVLIGDDGKRYWGMLMQLYHSSYQTIHDLGLRDLQILRSTPAALTSVCGQTGRIVTQNSASMAMIGCQGAAHYEANVPGAKFSGSWNGDFYPKTLVVKLLVTDEDTNGCHRVSLQIQPAMSGQLARAHVETDLSYIDLLLNCDQTKMQDLNDAAGKGGTYNARIEIAHPILRSFMRLKDGSEVYHDIQVTGTQDPINHKTILIISQVDVTETVIAKRQLQQAHDELADEKERMDALLQRQHELIECLGKVNSVTGSVGNHYAAQSISSVLMDNVRAHMTSEGSGSKDAIELQRLLGQGSFGKVYKGLWKGTTVAVKIMVMPNQMSDVEKRHRMAIMEAAISSSLSHPNIVQTYTYSMKPIKDLMARGSTPMSSEFQAEQGQDERVVDTPGAGYVGILRNSDDPSPRQPLYQYSGFEVQLVFEYCNYGSLQRALQKGVFYDAMENGYHVPNYVAVLEIASDVAKGMLHLHTQNVVHSDLKVGNVMLQSSVSTVCGAVAKIADFGMSIQMDAAETHVSQWNMGTLSHMAPELLLYGHQSKAADVYAFGIVLWELWTARRPYKGVPKALLGHKVAREHLRPQFPVGSPIEYVALTERCWDFSPTDRPVFADIVAKLRRMLERFKNDCVVDRLTVEDIGMNMDRQEGDEEEEGETQLRVQGSQHRASAAAAAAGGVHNHEVEHDIVKATVNAGPIESSTSSPKTPSAVHRSDERDGTACLAGETKVLASSKPVGEAKASDAAADNEKVSKVTIGTSHNSSSSQGLQGAKRSGWCMCFA</sequence>
<dbReference type="AlphaFoldDB" id="A0A250XJQ0"/>
<dbReference type="PROSITE" id="PS50011">
    <property type="entry name" value="PROTEIN_KINASE_DOM"/>
    <property type="match status" value="1"/>
</dbReference>
<feature type="domain" description="Protein kinase" evidence="9">
    <location>
        <begin position="486"/>
        <end position="814"/>
    </location>
</feature>
<dbReference type="EMBL" id="BEGY01000090">
    <property type="protein sequence ID" value="GAX83030.1"/>
    <property type="molecule type" value="Genomic_DNA"/>
</dbReference>
<protein>
    <recommendedName>
        <fullName evidence="9">Protein kinase domain-containing protein</fullName>
    </recommendedName>
</protein>
<proteinExistence type="predicted"/>
<evidence type="ECO:0000313" key="10">
    <source>
        <dbReference type="EMBL" id="GAX83030.1"/>
    </source>
</evidence>
<evidence type="ECO:0000256" key="5">
    <source>
        <dbReference type="ARBA" id="ARBA00022840"/>
    </source>
</evidence>
<feature type="region of interest" description="Disordered" evidence="8">
    <location>
        <begin position="923"/>
        <end position="960"/>
    </location>
</feature>
<keyword evidence="4" id="KW-0418">Kinase</keyword>
<dbReference type="InterPro" id="IPR001245">
    <property type="entry name" value="Ser-Thr/Tyr_kinase_cat_dom"/>
</dbReference>
<dbReference type="GO" id="GO:0005524">
    <property type="term" value="F:ATP binding"/>
    <property type="evidence" value="ECO:0007669"/>
    <property type="project" value="UniProtKB-UniRule"/>
</dbReference>
<dbReference type="Gene3D" id="1.10.510.10">
    <property type="entry name" value="Transferase(Phosphotransferase) domain 1"/>
    <property type="match status" value="1"/>
</dbReference>
<organism evidence="10 11">
    <name type="scientific">Chlamydomonas eustigma</name>
    <dbReference type="NCBI Taxonomy" id="1157962"/>
    <lineage>
        <taxon>Eukaryota</taxon>
        <taxon>Viridiplantae</taxon>
        <taxon>Chlorophyta</taxon>
        <taxon>core chlorophytes</taxon>
        <taxon>Chlorophyceae</taxon>
        <taxon>CS clade</taxon>
        <taxon>Chlamydomonadales</taxon>
        <taxon>Chlamydomonadaceae</taxon>
        <taxon>Chlamydomonas</taxon>
    </lineage>
</organism>
<evidence type="ECO:0000259" key="9">
    <source>
        <dbReference type="PROSITE" id="PS50011"/>
    </source>
</evidence>
<evidence type="ECO:0000256" key="4">
    <source>
        <dbReference type="ARBA" id="ARBA00022777"/>
    </source>
</evidence>
<evidence type="ECO:0000313" key="11">
    <source>
        <dbReference type="Proteomes" id="UP000232323"/>
    </source>
</evidence>
<dbReference type="Pfam" id="PF07714">
    <property type="entry name" value="PK_Tyr_Ser-Thr"/>
    <property type="match status" value="2"/>
</dbReference>
<dbReference type="STRING" id="1157962.A0A250XJQ0"/>
<keyword evidence="2" id="KW-0808">Transferase</keyword>
<gene>
    <name evidence="10" type="ORF">CEUSTIGMA_g10457.t1</name>
</gene>
<evidence type="ECO:0000256" key="6">
    <source>
        <dbReference type="PROSITE-ProRule" id="PRU10141"/>
    </source>
</evidence>
<dbReference type="PRINTS" id="PR00109">
    <property type="entry name" value="TYRKINASE"/>
</dbReference>
<keyword evidence="1" id="KW-0723">Serine/threonine-protein kinase</keyword>
<keyword evidence="3 6" id="KW-0547">Nucleotide-binding</keyword>
<dbReference type="SMART" id="SM00220">
    <property type="entry name" value="S_TKc"/>
    <property type="match status" value="1"/>
</dbReference>
<feature type="coiled-coil region" evidence="7">
    <location>
        <begin position="409"/>
        <end position="436"/>
    </location>
</feature>
<keyword evidence="7" id="KW-0175">Coiled coil</keyword>
<dbReference type="PROSITE" id="PS00107">
    <property type="entry name" value="PROTEIN_KINASE_ATP"/>
    <property type="match status" value="1"/>
</dbReference>
<dbReference type="Proteomes" id="UP000232323">
    <property type="component" value="Unassembled WGS sequence"/>
</dbReference>
<dbReference type="InterPro" id="IPR017441">
    <property type="entry name" value="Protein_kinase_ATP_BS"/>
</dbReference>
<dbReference type="SUPFAM" id="SSF56112">
    <property type="entry name" value="Protein kinase-like (PK-like)"/>
    <property type="match status" value="1"/>
</dbReference>
<evidence type="ECO:0000256" key="3">
    <source>
        <dbReference type="ARBA" id="ARBA00022741"/>
    </source>
</evidence>
<evidence type="ECO:0000256" key="2">
    <source>
        <dbReference type="ARBA" id="ARBA00022679"/>
    </source>
</evidence>
<evidence type="ECO:0000256" key="1">
    <source>
        <dbReference type="ARBA" id="ARBA00022527"/>
    </source>
</evidence>
<evidence type="ECO:0000256" key="7">
    <source>
        <dbReference type="SAM" id="Coils"/>
    </source>
</evidence>
<accession>A0A250XJQ0</accession>
<dbReference type="Gene3D" id="3.30.200.20">
    <property type="entry name" value="Phosphorylase Kinase, domain 1"/>
    <property type="match status" value="1"/>
</dbReference>
<reference evidence="10 11" key="1">
    <citation type="submission" date="2017-08" db="EMBL/GenBank/DDBJ databases">
        <title>Acidophilic green algal genome provides insights into adaptation to an acidic environment.</title>
        <authorList>
            <person name="Hirooka S."/>
            <person name="Hirose Y."/>
            <person name="Kanesaki Y."/>
            <person name="Higuchi S."/>
            <person name="Fujiwara T."/>
            <person name="Onuma R."/>
            <person name="Era A."/>
            <person name="Ohbayashi R."/>
            <person name="Uzuka A."/>
            <person name="Nozaki H."/>
            <person name="Yoshikawa H."/>
            <person name="Miyagishima S.Y."/>
        </authorList>
    </citation>
    <scope>NUCLEOTIDE SEQUENCE [LARGE SCALE GENOMIC DNA]</scope>
    <source>
        <strain evidence="10 11">NIES-2499</strain>
    </source>
</reference>